<evidence type="ECO:0000256" key="1">
    <source>
        <dbReference type="PROSITE-ProRule" id="PRU00042"/>
    </source>
</evidence>
<dbReference type="AlphaFoldDB" id="G0MGZ2"/>
<dbReference type="GO" id="GO:0008270">
    <property type="term" value="F:zinc ion binding"/>
    <property type="evidence" value="ECO:0007669"/>
    <property type="project" value="UniProtKB-KW"/>
</dbReference>
<keyword evidence="1" id="KW-0479">Metal-binding</keyword>
<sequence>MSLSKPSPGTSAFSLKAPLRIQKVSGSKKKKNAELKATRHWCDSCSTGFANGPYLHRHWQQMHIFQKECVICDAQLEDDELVHLHMRRVHKLKKFFSCSCCKWIFLTEDDLRKHEKSMSDSGHPGVVRPAMKLIVQDLRPKKLRSVPHPTAKVAQEKNEPNEMIVQVVEKPPKLEAGPRMRQVMSAGSMYPALFVYIGGPETEASGISNSMKKPAAQKTSVGSRQGEEPKCEKVVRQVMDKNICSAGAMMEKTTWTEAEKEAYDTILATLMLGTKNIKPAIPKPLSKAPKLQKANQAPGLLNKQNKKK</sequence>
<feature type="compositionally biased region" description="Polar residues" evidence="2">
    <location>
        <begin position="208"/>
        <end position="223"/>
    </location>
</feature>
<dbReference type="InterPro" id="IPR013087">
    <property type="entry name" value="Znf_C2H2_type"/>
</dbReference>
<evidence type="ECO:0000313" key="4">
    <source>
        <dbReference type="EMBL" id="EGT58144.1"/>
    </source>
</evidence>
<dbReference type="HOGENOM" id="CLU_903795_0_0_1"/>
<protein>
    <recommendedName>
        <fullName evidence="3">C2H2-type domain-containing protein</fullName>
    </recommendedName>
</protein>
<keyword evidence="5" id="KW-1185">Reference proteome</keyword>
<evidence type="ECO:0000256" key="2">
    <source>
        <dbReference type="SAM" id="MobiDB-lite"/>
    </source>
</evidence>
<dbReference type="Gene3D" id="3.30.160.60">
    <property type="entry name" value="Classic Zinc Finger"/>
    <property type="match status" value="1"/>
</dbReference>
<feature type="region of interest" description="Disordered" evidence="2">
    <location>
        <begin position="208"/>
        <end position="229"/>
    </location>
</feature>
<feature type="domain" description="C2H2-type" evidence="3">
    <location>
        <begin position="40"/>
        <end position="68"/>
    </location>
</feature>
<evidence type="ECO:0000259" key="3">
    <source>
        <dbReference type="PROSITE" id="PS50157"/>
    </source>
</evidence>
<proteinExistence type="predicted"/>
<keyword evidence="1" id="KW-0863">Zinc-finger</keyword>
<dbReference type="Proteomes" id="UP000008068">
    <property type="component" value="Unassembled WGS sequence"/>
</dbReference>
<dbReference type="eggNOG" id="KOG1721">
    <property type="taxonomic scope" value="Eukaryota"/>
</dbReference>
<name>G0MGZ2_CAEBE</name>
<accession>G0MGZ2</accession>
<dbReference type="PROSITE" id="PS00028">
    <property type="entry name" value="ZINC_FINGER_C2H2_1"/>
    <property type="match status" value="1"/>
</dbReference>
<dbReference type="SMART" id="SM00355">
    <property type="entry name" value="ZnF_C2H2"/>
    <property type="match status" value="3"/>
</dbReference>
<dbReference type="PROSITE" id="PS50157">
    <property type="entry name" value="ZINC_FINGER_C2H2_2"/>
    <property type="match status" value="1"/>
</dbReference>
<dbReference type="InParanoid" id="G0MGZ2"/>
<feature type="region of interest" description="Disordered" evidence="2">
    <location>
        <begin position="281"/>
        <end position="308"/>
    </location>
</feature>
<dbReference type="STRING" id="135651.G0MGZ2"/>
<gene>
    <name evidence="4" type="ORF">CAEBREN_05435</name>
</gene>
<keyword evidence="1" id="KW-0862">Zinc</keyword>
<reference evidence="5" key="1">
    <citation type="submission" date="2011-07" db="EMBL/GenBank/DDBJ databases">
        <authorList>
            <consortium name="Caenorhabditis brenneri Sequencing and Analysis Consortium"/>
            <person name="Wilson R.K."/>
        </authorList>
    </citation>
    <scope>NUCLEOTIDE SEQUENCE [LARGE SCALE GENOMIC DNA]</scope>
    <source>
        <strain evidence="5">PB2801</strain>
    </source>
</reference>
<organism evidence="5">
    <name type="scientific">Caenorhabditis brenneri</name>
    <name type="common">Nematode worm</name>
    <dbReference type="NCBI Taxonomy" id="135651"/>
    <lineage>
        <taxon>Eukaryota</taxon>
        <taxon>Metazoa</taxon>
        <taxon>Ecdysozoa</taxon>
        <taxon>Nematoda</taxon>
        <taxon>Chromadorea</taxon>
        <taxon>Rhabditida</taxon>
        <taxon>Rhabditina</taxon>
        <taxon>Rhabditomorpha</taxon>
        <taxon>Rhabditoidea</taxon>
        <taxon>Rhabditidae</taxon>
        <taxon>Peloderinae</taxon>
        <taxon>Caenorhabditis</taxon>
    </lineage>
</organism>
<evidence type="ECO:0000313" key="5">
    <source>
        <dbReference type="Proteomes" id="UP000008068"/>
    </source>
</evidence>
<dbReference type="EMBL" id="GL379794">
    <property type="protein sequence ID" value="EGT58144.1"/>
    <property type="molecule type" value="Genomic_DNA"/>
</dbReference>